<dbReference type="GeneTree" id="ENSGT00390000003749"/>
<protein>
    <submittedName>
        <fullName evidence="1">Sulfite oxidase</fullName>
    </submittedName>
</protein>
<dbReference type="AlphaFoldDB" id="A0A8C8WXY9"/>
<sequence length="103" mass="11418">MLLHRAVIPHLRQACRLKSAPSRLYIRACSTDDSLQPQCPSLAFSGDNSSTGGWKVMGTLLGLGAVLAYHDHRCRATQESPHVYTREETRDHCNSAVCWQPAL</sequence>
<organism evidence="1 2">
    <name type="scientific">Panthera leo</name>
    <name type="common">Lion</name>
    <dbReference type="NCBI Taxonomy" id="9689"/>
    <lineage>
        <taxon>Eukaryota</taxon>
        <taxon>Metazoa</taxon>
        <taxon>Chordata</taxon>
        <taxon>Craniata</taxon>
        <taxon>Vertebrata</taxon>
        <taxon>Euteleostomi</taxon>
        <taxon>Mammalia</taxon>
        <taxon>Eutheria</taxon>
        <taxon>Laurasiatheria</taxon>
        <taxon>Carnivora</taxon>
        <taxon>Feliformia</taxon>
        <taxon>Felidae</taxon>
        <taxon>Pantherinae</taxon>
        <taxon>Panthera</taxon>
    </lineage>
</organism>
<reference evidence="1" key="1">
    <citation type="journal article" date="2019" name="bioRxiv">
        <title>Long live the king: chromosome-level assembly of the lion (Panthera leo) using linked-read, Hi-C, and long read data.</title>
        <authorList>
            <person name="Armstrong E.E."/>
            <person name="Taylor R.W."/>
            <person name="Miller D.E."/>
            <person name="Kaelin C."/>
            <person name="Barsh G."/>
            <person name="Hadly E.A."/>
            <person name="Petrov D."/>
        </authorList>
    </citation>
    <scope>NUCLEOTIDE SEQUENCE [LARGE SCALE GENOMIC DNA]</scope>
</reference>
<evidence type="ECO:0000313" key="1">
    <source>
        <dbReference type="Ensembl" id="ENSPLOP00000010701.1"/>
    </source>
</evidence>
<proteinExistence type="predicted"/>
<name>A0A8C8WXY9_PANLE</name>
<reference evidence="1" key="3">
    <citation type="submission" date="2025-09" db="UniProtKB">
        <authorList>
            <consortium name="Ensembl"/>
        </authorList>
    </citation>
    <scope>IDENTIFICATION</scope>
</reference>
<keyword evidence="2" id="KW-1185">Reference proteome</keyword>
<dbReference type="Proteomes" id="UP000694399">
    <property type="component" value="Chromosome C1"/>
</dbReference>
<gene>
    <name evidence="1" type="primary">SUOX</name>
</gene>
<accession>A0A8C8WXY9</accession>
<reference evidence="1" key="2">
    <citation type="submission" date="2025-08" db="UniProtKB">
        <authorList>
            <consortium name="Ensembl"/>
        </authorList>
    </citation>
    <scope>IDENTIFICATION</scope>
</reference>
<dbReference type="Ensembl" id="ENSPLOT00000011834.1">
    <property type="protein sequence ID" value="ENSPLOP00000010701.1"/>
    <property type="gene ID" value="ENSPLOG00000007852.1"/>
</dbReference>
<evidence type="ECO:0000313" key="2">
    <source>
        <dbReference type="Proteomes" id="UP000694399"/>
    </source>
</evidence>